<dbReference type="Pfam" id="PF00072">
    <property type="entry name" value="Response_reg"/>
    <property type="match status" value="1"/>
</dbReference>
<feature type="domain" description="Response regulatory" evidence="7">
    <location>
        <begin position="146"/>
        <end position="260"/>
    </location>
</feature>
<dbReference type="InterPro" id="IPR036890">
    <property type="entry name" value="HATPase_C_sf"/>
</dbReference>
<evidence type="ECO:0000256" key="2">
    <source>
        <dbReference type="ARBA" id="ARBA00012438"/>
    </source>
</evidence>
<dbReference type="GO" id="GO:0005886">
    <property type="term" value="C:plasma membrane"/>
    <property type="evidence" value="ECO:0007669"/>
    <property type="project" value="TreeGrafter"/>
</dbReference>
<evidence type="ECO:0000256" key="3">
    <source>
        <dbReference type="ARBA" id="ARBA00022679"/>
    </source>
</evidence>
<proteinExistence type="predicted"/>
<dbReference type="SUPFAM" id="SSF55874">
    <property type="entry name" value="ATPase domain of HSP90 chaperone/DNA topoisomerase II/histidine kinase"/>
    <property type="match status" value="1"/>
</dbReference>
<dbReference type="EMBL" id="AP021927">
    <property type="protein sequence ID" value="BBQ29713.1"/>
    <property type="molecule type" value="Genomic_DNA"/>
</dbReference>
<dbReference type="PANTHER" id="PTHR43047">
    <property type="entry name" value="TWO-COMPONENT HISTIDINE PROTEIN KINASE"/>
    <property type="match status" value="1"/>
</dbReference>
<dbReference type="GO" id="GO:0009927">
    <property type="term" value="F:histidine phosphotransfer kinase activity"/>
    <property type="evidence" value="ECO:0007669"/>
    <property type="project" value="TreeGrafter"/>
</dbReference>
<dbReference type="CDD" id="cd17546">
    <property type="entry name" value="REC_hyHK_CKI1_RcsC-like"/>
    <property type="match status" value="1"/>
</dbReference>
<evidence type="ECO:0000256" key="1">
    <source>
        <dbReference type="ARBA" id="ARBA00000085"/>
    </source>
</evidence>
<dbReference type="InterPro" id="IPR001789">
    <property type="entry name" value="Sig_transdc_resp-reg_receiver"/>
</dbReference>
<keyword evidence="4" id="KW-0418">Kinase</keyword>
<dbReference type="InterPro" id="IPR003594">
    <property type="entry name" value="HATPase_dom"/>
</dbReference>
<feature type="modified residue" description="4-aspartylphosphate" evidence="5">
    <location>
        <position position="195"/>
    </location>
</feature>
<dbReference type="PRINTS" id="PR00344">
    <property type="entry name" value="BCTRLSENSOR"/>
</dbReference>
<dbReference type="InterPro" id="IPR005467">
    <property type="entry name" value="His_kinase_dom"/>
</dbReference>
<dbReference type="Gene3D" id="3.40.50.2300">
    <property type="match status" value="1"/>
</dbReference>
<accession>A0A6S4TRD3</accession>
<protein>
    <recommendedName>
        <fullName evidence="2">histidine kinase</fullName>
        <ecNumber evidence="2">2.7.13.3</ecNumber>
    </recommendedName>
</protein>
<keyword evidence="3" id="KW-0808">Transferase</keyword>
<evidence type="ECO:0000313" key="9">
    <source>
        <dbReference type="Proteomes" id="UP000515756"/>
    </source>
</evidence>
<dbReference type="SMART" id="SM00387">
    <property type="entry name" value="HATPase_c"/>
    <property type="match status" value="1"/>
</dbReference>
<evidence type="ECO:0000259" key="7">
    <source>
        <dbReference type="PROSITE" id="PS50110"/>
    </source>
</evidence>
<evidence type="ECO:0000256" key="5">
    <source>
        <dbReference type="PROSITE-ProRule" id="PRU00169"/>
    </source>
</evidence>
<dbReference type="AlphaFoldDB" id="A0A6S4TRD3"/>
<dbReference type="InterPro" id="IPR004358">
    <property type="entry name" value="Sig_transdc_His_kin-like_C"/>
</dbReference>
<dbReference type="SUPFAM" id="SSF52172">
    <property type="entry name" value="CheY-like"/>
    <property type="match status" value="1"/>
</dbReference>
<evidence type="ECO:0000256" key="4">
    <source>
        <dbReference type="ARBA" id="ARBA00022777"/>
    </source>
</evidence>
<sequence>MPRVLIDPLRLRQILFNLIGNAIKFTEQGRVAITATLTGGEPPPVLHLTITDTGAGIPADKLPRLFTPFYRAHGQGQFPGSGLGLNIARILCQMMGGEIAVHSQVGEGTRLEIRLPLTLAQQPPAPITAMQAPQPHQAQPLPHRLHILVVDDNHANQILLRQQLKHLGHDVSVRSNGLEALRALASHPFDLVITDCQMPVMDGFELTRNLRALGHDLPVWGFTAHAQPRERELCLAAGMNDCLFKPIGLARLRAALATLGPAP</sequence>
<dbReference type="PROSITE" id="PS50110">
    <property type="entry name" value="RESPONSE_REGULATORY"/>
    <property type="match status" value="1"/>
</dbReference>
<keyword evidence="5" id="KW-0597">Phosphoprotein</keyword>
<evidence type="ECO:0000313" key="8">
    <source>
        <dbReference type="EMBL" id="BBQ29713.1"/>
    </source>
</evidence>
<dbReference type="Proteomes" id="UP000515756">
    <property type="component" value="Chromosome"/>
</dbReference>
<gene>
    <name evidence="8" type="ORF">WP2W18E01_12950</name>
</gene>
<dbReference type="InterPro" id="IPR011006">
    <property type="entry name" value="CheY-like_superfamily"/>
</dbReference>
<reference evidence="8 9" key="1">
    <citation type="submission" date="2019-12" db="EMBL/GenBank/DDBJ databases">
        <title>complete genome sequences of Aeromonas caviae str. WP2-W18-ESBL-01 isolated from wastewater treatment plant effluent.</title>
        <authorList>
            <person name="Sekizuka T."/>
            <person name="Itokawa K."/>
            <person name="Yatsu K."/>
            <person name="Inamine Y."/>
            <person name="Kuroda M."/>
        </authorList>
    </citation>
    <scope>NUCLEOTIDE SEQUENCE [LARGE SCALE GENOMIC DNA]</scope>
    <source>
        <strain evidence="8 9">WP2-W18-ESBL-01</strain>
    </source>
</reference>
<dbReference type="Pfam" id="PF02518">
    <property type="entry name" value="HATPase_c"/>
    <property type="match status" value="1"/>
</dbReference>
<dbReference type="PANTHER" id="PTHR43047:SF72">
    <property type="entry name" value="OSMOSENSING HISTIDINE PROTEIN KINASE SLN1"/>
    <property type="match status" value="1"/>
</dbReference>
<dbReference type="CDD" id="cd16922">
    <property type="entry name" value="HATPase_EvgS-ArcB-TorS-like"/>
    <property type="match status" value="1"/>
</dbReference>
<organism evidence="8 9">
    <name type="scientific">Aeromonas caviae</name>
    <name type="common">Aeromonas punctata</name>
    <dbReference type="NCBI Taxonomy" id="648"/>
    <lineage>
        <taxon>Bacteria</taxon>
        <taxon>Pseudomonadati</taxon>
        <taxon>Pseudomonadota</taxon>
        <taxon>Gammaproteobacteria</taxon>
        <taxon>Aeromonadales</taxon>
        <taxon>Aeromonadaceae</taxon>
        <taxon>Aeromonas</taxon>
    </lineage>
</organism>
<evidence type="ECO:0000259" key="6">
    <source>
        <dbReference type="PROSITE" id="PS50109"/>
    </source>
</evidence>
<feature type="domain" description="Histidine kinase" evidence="6">
    <location>
        <begin position="1"/>
        <end position="119"/>
    </location>
</feature>
<dbReference type="SMART" id="SM00448">
    <property type="entry name" value="REC"/>
    <property type="match status" value="1"/>
</dbReference>
<dbReference type="EC" id="2.7.13.3" evidence="2"/>
<dbReference type="Gene3D" id="3.30.565.10">
    <property type="entry name" value="Histidine kinase-like ATPase, C-terminal domain"/>
    <property type="match status" value="1"/>
</dbReference>
<dbReference type="RefSeq" id="WP_232091578.1">
    <property type="nucleotide sequence ID" value="NZ_AP021927.1"/>
</dbReference>
<comment type="catalytic activity">
    <reaction evidence="1">
        <text>ATP + protein L-histidine = ADP + protein N-phospho-L-histidine.</text>
        <dbReference type="EC" id="2.7.13.3"/>
    </reaction>
</comment>
<dbReference type="PROSITE" id="PS50109">
    <property type="entry name" value="HIS_KIN"/>
    <property type="match status" value="1"/>
</dbReference>
<name>A0A6S4TRD3_AERCA</name>
<dbReference type="GO" id="GO:0000155">
    <property type="term" value="F:phosphorelay sensor kinase activity"/>
    <property type="evidence" value="ECO:0007669"/>
    <property type="project" value="TreeGrafter"/>
</dbReference>